<name>A0ABZ1P073_STRVL</name>
<dbReference type="EMBL" id="CP107906">
    <property type="protein sequence ID" value="WUG97428.1"/>
    <property type="molecule type" value="Genomic_DNA"/>
</dbReference>
<feature type="compositionally biased region" description="Basic and acidic residues" evidence="1">
    <location>
        <begin position="24"/>
        <end position="38"/>
    </location>
</feature>
<feature type="region of interest" description="Disordered" evidence="1">
    <location>
        <begin position="1"/>
        <end position="65"/>
    </location>
</feature>
<reference evidence="2 3" key="1">
    <citation type="submission" date="2022-10" db="EMBL/GenBank/DDBJ databases">
        <title>The complete genomes of actinobacterial strains from the NBC collection.</title>
        <authorList>
            <person name="Joergensen T.S."/>
            <person name="Alvarez Arevalo M."/>
            <person name="Sterndorff E.B."/>
            <person name="Faurdal D."/>
            <person name="Vuksanovic O."/>
            <person name="Mourched A.-S."/>
            <person name="Charusanti P."/>
            <person name="Shaw S."/>
            <person name="Blin K."/>
            <person name="Weber T."/>
        </authorList>
    </citation>
    <scope>NUCLEOTIDE SEQUENCE [LARGE SCALE GENOMIC DNA]</scope>
    <source>
        <strain evidence="2 3">NBC_00456</strain>
    </source>
</reference>
<dbReference type="RefSeq" id="WP_328348474.1">
    <property type="nucleotide sequence ID" value="NZ_CP107906.1"/>
</dbReference>
<sequence>MPRRLRRRPRHGRPDGGGGAHLIPEQRQEEERAFERQARTNRTKNSNFLQYLRATPTPQPADDSTGRYTVFADTLEACLDQHWPAREERRQELVRTGEGIDGKNAATYLETTRTVAAKPPFLLHALLENVRSLAARC</sequence>
<organism evidence="2 3">
    <name type="scientific">Streptomyces violaceus</name>
    <name type="common">Streptomyces venezuelae</name>
    <dbReference type="NCBI Taxonomy" id="1936"/>
    <lineage>
        <taxon>Bacteria</taxon>
        <taxon>Bacillati</taxon>
        <taxon>Actinomycetota</taxon>
        <taxon>Actinomycetes</taxon>
        <taxon>Kitasatosporales</taxon>
        <taxon>Streptomycetaceae</taxon>
        <taxon>Streptomyces</taxon>
    </lineage>
</organism>
<proteinExistence type="predicted"/>
<evidence type="ECO:0000256" key="1">
    <source>
        <dbReference type="SAM" id="MobiDB-lite"/>
    </source>
</evidence>
<accession>A0ABZ1P073</accession>
<dbReference type="Proteomes" id="UP001341259">
    <property type="component" value="Chromosome"/>
</dbReference>
<feature type="compositionally biased region" description="Basic residues" evidence="1">
    <location>
        <begin position="1"/>
        <end position="11"/>
    </location>
</feature>
<evidence type="ECO:0000313" key="3">
    <source>
        <dbReference type="Proteomes" id="UP001341259"/>
    </source>
</evidence>
<protein>
    <submittedName>
        <fullName evidence="2">Uncharacterized protein</fullName>
    </submittedName>
</protein>
<keyword evidence="3" id="KW-1185">Reference proteome</keyword>
<evidence type="ECO:0000313" key="2">
    <source>
        <dbReference type="EMBL" id="WUG97428.1"/>
    </source>
</evidence>
<gene>
    <name evidence="2" type="ORF">OHB29_32950</name>
</gene>